<reference evidence="2" key="2">
    <citation type="journal article" date="2014" name="ISME J.">
        <title>Microbial stratification in low pH oxic and suboxic macroscopic growths along an acid mine drainage.</title>
        <authorList>
            <person name="Mendez-Garcia C."/>
            <person name="Mesa V."/>
            <person name="Sprenger R.R."/>
            <person name="Richter M."/>
            <person name="Diez M.S."/>
            <person name="Solano J."/>
            <person name="Bargiela R."/>
            <person name="Golyshina O.V."/>
            <person name="Manteca A."/>
            <person name="Ramos J.L."/>
            <person name="Gallego J.R."/>
            <person name="Llorente I."/>
            <person name="Martins Dos Santos V.A."/>
            <person name="Jensen O.N."/>
            <person name="Pelaez A.I."/>
            <person name="Sanchez J."/>
            <person name="Ferrer M."/>
        </authorList>
    </citation>
    <scope>NUCLEOTIDE SEQUENCE</scope>
</reference>
<dbReference type="EMBL" id="AUZZ01011112">
    <property type="protein sequence ID" value="EQD27325.1"/>
    <property type="molecule type" value="Genomic_DNA"/>
</dbReference>
<sequence>MTAFVGPAADLPSAYEERVAAADTLADRRFENAQAAGEMAVLERQIEDHEGELAKLRDTEQDLNQQRTGLEGAWRALWAGAEFEPLAPEIMLEWLSARAEILTLIETRETTRSDLSRLRDKEADAKAGIVAELAALGERVEELQNGVLSVVIEQAAACSS</sequence>
<evidence type="ECO:0000313" key="2">
    <source>
        <dbReference type="EMBL" id="EQD27325.1"/>
    </source>
</evidence>
<proteinExistence type="predicted"/>
<evidence type="ECO:0000256" key="1">
    <source>
        <dbReference type="SAM" id="Coils"/>
    </source>
</evidence>
<comment type="caution">
    <text evidence="2">The sequence shown here is derived from an EMBL/GenBank/DDBJ whole genome shotgun (WGS) entry which is preliminary data.</text>
</comment>
<accession>T0ZBU1</accession>
<dbReference type="AlphaFoldDB" id="T0ZBU1"/>
<organism evidence="2">
    <name type="scientific">mine drainage metagenome</name>
    <dbReference type="NCBI Taxonomy" id="410659"/>
    <lineage>
        <taxon>unclassified sequences</taxon>
        <taxon>metagenomes</taxon>
        <taxon>ecological metagenomes</taxon>
    </lineage>
</organism>
<protein>
    <recommendedName>
        <fullName evidence="3">Chromosome partition protein Smc</fullName>
    </recommendedName>
</protein>
<feature type="coiled-coil region" evidence="1">
    <location>
        <begin position="32"/>
        <end position="73"/>
    </location>
</feature>
<evidence type="ECO:0008006" key="3">
    <source>
        <dbReference type="Google" id="ProtNLM"/>
    </source>
</evidence>
<feature type="non-terminal residue" evidence="2">
    <location>
        <position position="160"/>
    </location>
</feature>
<reference evidence="2" key="1">
    <citation type="submission" date="2013-08" db="EMBL/GenBank/DDBJ databases">
        <authorList>
            <person name="Mendez C."/>
            <person name="Richter M."/>
            <person name="Ferrer M."/>
            <person name="Sanchez J."/>
        </authorList>
    </citation>
    <scope>NUCLEOTIDE SEQUENCE</scope>
</reference>
<gene>
    <name evidence="2" type="ORF">B2A_15274</name>
</gene>
<keyword evidence="1" id="KW-0175">Coiled coil</keyword>
<name>T0ZBU1_9ZZZZ</name>